<dbReference type="EMBL" id="JAAATY010000054">
    <property type="protein sequence ID" value="NRN71195.1"/>
    <property type="molecule type" value="Genomic_DNA"/>
</dbReference>
<evidence type="ECO:0000313" key="1">
    <source>
        <dbReference type="EMBL" id="NRN71195.1"/>
    </source>
</evidence>
<protein>
    <submittedName>
        <fullName evidence="1">Uncharacterized protein</fullName>
    </submittedName>
</protein>
<gene>
    <name evidence="1" type="ORF">GC106_84700</name>
</gene>
<evidence type="ECO:0000313" key="2">
    <source>
        <dbReference type="Proteomes" id="UP000763557"/>
    </source>
</evidence>
<reference evidence="1 2" key="1">
    <citation type="submission" date="2020-01" db="EMBL/GenBank/DDBJ databases">
        <title>Kibdelosporangium persica a novel Actinomycetes from a hot desert in Iran.</title>
        <authorList>
            <person name="Safaei N."/>
            <person name="Zaburannyi N."/>
            <person name="Mueller R."/>
            <person name="Wink J."/>
        </authorList>
    </citation>
    <scope>NUCLEOTIDE SEQUENCE [LARGE SCALE GENOMIC DNA]</scope>
    <source>
        <strain evidence="1 2">4NS15</strain>
    </source>
</reference>
<proteinExistence type="predicted"/>
<sequence length="112" mass="11891">MTCRRDSHRAPAVPVSFMPAIALPPGRRLRTDIEAALRNLENVSPEDSAAVGKVHDDLRGALAHTAAIGETSQVFTSVNAVRIAEQCLRACLLTQARAALAEALRALPADPV</sequence>
<keyword evidence="2" id="KW-1185">Reference proteome</keyword>
<organism evidence="1 2">
    <name type="scientific">Kibdelosporangium persicum</name>
    <dbReference type="NCBI Taxonomy" id="2698649"/>
    <lineage>
        <taxon>Bacteria</taxon>
        <taxon>Bacillati</taxon>
        <taxon>Actinomycetota</taxon>
        <taxon>Actinomycetes</taxon>
        <taxon>Pseudonocardiales</taxon>
        <taxon>Pseudonocardiaceae</taxon>
        <taxon>Kibdelosporangium</taxon>
    </lineage>
</organism>
<name>A0ABX2FK47_9PSEU</name>
<comment type="caution">
    <text evidence="1">The sequence shown here is derived from an EMBL/GenBank/DDBJ whole genome shotgun (WGS) entry which is preliminary data.</text>
</comment>
<dbReference type="Proteomes" id="UP000763557">
    <property type="component" value="Unassembled WGS sequence"/>
</dbReference>
<accession>A0ABX2FK47</accession>